<feature type="transmembrane region" description="Helical" evidence="14">
    <location>
        <begin position="450"/>
        <end position="476"/>
    </location>
</feature>
<keyword evidence="8 12" id="KW-0406">Ion transport</keyword>
<evidence type="ECO:0000256" key="9">
    <source>
        <dbReference type="ARBA" id="ARBA00023136"/>
    </source>
</evidence>
<feature type="compositionally biased region" description="Basic residues" evidence="13">
    <location>
        <begin position="9"/>
        <end position="32"/>
    </location>
</feature>
<accession>A0ABM1ZH84</accession>
<dbReference type="PRINTS" id="PR01078">
    <property type="entry name" value="AMINACHANNEL"/>
</dbReference>
<dbReference type="EnsemblMetazoa" id="AALFPA23_018470.R27082">
    <property type="protein sequence ID" value="AALFPA23_018470.P27082"/>
    <property type="gene ID" value="AALFPA23_018470"/>
</dbReference>
<evidence type="ECO:0000256" key="7">
    <source>
        <dbReference type="ARBA" id="ARBA00023053"/>
    </source>
</evidence>
<dbReference type="Gene3D" id="1.10.287.770">
    <property type="entry name" value="YojJ-like"/>
    <property type="match status" value="1"/>
</dbReference>
<keyword evidence="4 12" id="KW-0894">Sodium channel</keyword>
<evidence type="ECO:0000256" key="5">
    <source>
        <dbReference type="ARBA" id="ARBA00022692"/>
    </source>
</evidence>
<organism evidence="15 16">
    <name type="scientific">Aedes albopictus</name>
    <name type="common">Asian tiger mosquito</name>
    <name type="synonym">Stegomyia albopicta</name>
    <dbReference type="NCBI Taxonomy" id="7160"/>
    <lineage>
        <taxon>Eukaryota</taxon>
        <taxon>Metazoa</taxon>
        <taxon>Ecdysozoa</taxon>
        <taxon>Arthropoda</taxon>
        <taxon>Hexapoda</taxon>
        <taxon>Insecta</taxon>
        <taxon>Pterygota</taxon>
        <taxon>Neoptera</taxon>
        <taxon>Endopterygota</taxon>
        <taxon>Diptera</taxon>
        <taxon>Nematocera</taxon>
        <taxon>Culicoidea</taxon>
        <taxon>Culicidae</taxon>
        <taxon>Culicinae</taxon>
        <taxon>Aedini</taxon>
        <taxon>Aedes</taxon>
        <taxon>Stegomyia</taxon>
    </lineage>
</organism>
<evidence type="ECO:0000313" key="16">
    <source>
        <dbReference type="Proteomes" id="UP000069940"/>
    </source>
</evidence>
<dbReference type="GeneID" id="109401855"/>
<reference evidence="16" key="1">
    <citation type="journal article" date="2015" name="Proc. Natl. Acad. Sci. U.S.A.">
        <title>Genome sequence of the Asian Tiger mosquito, Aedes albopictus, reveals insights into its biology, genetics, and evolution.</title>
        <authorList>
            <person name="Chen X.G."/>
            <person name="Jiang X."/>
            <person name="Gu J."/>
            <person name="Xu M."/>
            <person name="Wu Y."/>
            <person name="Deng Y."/>
            <person name="Zhang C."/>
            <person name="Bonizzoni M."/>
            <person name="Dermauw W."/>
            <person name="Vontas J."/>
            <person name="Armbruster P."/>
            <person name="Huang X."/>
            <person name="Yang Y."/>
            <person name="Zhang H."/>
            <person name="He W."/>
            <person name="Peng H."/>
            <person name="Liu Y."/>
            <person name="Wu K."/>
            <person name="Chen J."/>
            <person name="Lirakis M."/>
            <person name="Topalis P."/>
            <person name="Van Leeuwen T."/>
            <person name="Hall A.B."/>
            <person name="Jiang X."/>
            <person name="Thorpe C."/>
            <person name="Mueller R.L."/>
            <person name="Sun C."/>
            <person name="Waterhouse R.M."/>
            <person name="Yan G."/>
            <person name="Tu Z.J."/>
            <person name="Fang X."/>
            <person name="James A.A."/>
        </authorList>
    </citation>
    <scope>NUCLEOTIDE SEQUENCE [LARGE SCALE GENOMIC DNA]</scope>
    <source>
        <strain evidence="16">Foshan</strain>
    </source>
</reference>
<evidence type="ECO:0000256" key="10">
    <source>
        <dbReference type="ARBA" id="ARBA00023201"/>
    </source>
</evidence>
<keyword evidence="6 14" id="KW-1133">Transmembrane helix</keyword>
<evidence type="ECO:0000256" key="3">
    <source>
        <dbReference type="ARBA" id="ARBA00022448"/>
    </source>
</evidence>
<evidence type="ECO:0000256" key="11">
    <source>
        <dbReference type="ARBA" id="ARBA00023303"/>
    </source>
</evidence>
<dbReference type="Gene3D" id="2.60.470.10">
    <property type="entry name" value="Acid-sensing ion channels like domains"/>
    <property type="match status" value="1"/>
</dbReference>
<keyword evidence="3 12" id="KW-0813">Transport</keyword>
<keyword evidence="5 12" id="KW-0812">Transmembrane</keyword>
<evidence type="ECO:0000256" key="8">
    <source>
        <dbReference type="ARBA" id="ARBA00023065"/>
    </source>
</evidence>
<comment type="similarity">
    <text evidence="2 12">Belongs to the amiloride-sensitive sodium channel (TC 1.A.6) family.</text>
</comment>
<keyword evidence="16" id="KW-1185">Reference proteome</keyword>
<keyword evidence="7" id="KW-0915">Sodium</keyword>
<feature type="region of interest" description="Disordered" evidence="13">
    <location>
        <begin position="1"/>
        <end position="33"/>
    </location>
</feature>
<evidence type="ECO:0000256" key="1">
    <source>
        <dbReference type="ARBA" id="ARBA00004141"/>
    </source>
</evidence>
<evidence type="ECO:0000256" key="6">
    <source>
        <dbReference type="ARBA" id="ARBA00022989"/>
    </source>
</evidence>
<proteinExistence type="inferred from homology"/>
<dbReference type="Proteomes" id="UP000069940">
    <property type="component" value="Unassembled WGS sequence"/>
</dbReference>
<dbReference type="Pfam" id="PF00858">
    <property type="entry name" value="ASC"/>
    <property type="match status" value="1"/>
</dbReference>
<evidence type="ECO:0000313" key="15">
    <source>
        <dbReference type="EnsemblMetazoa" id="AALFPA23_018470.P27082"/>
    </source>
</evidence>
<dbReference type="RefSeq" id="XP_019530003.3">
    <property type="nucleotide sequence ID" value="XM_019674458.3"/>
</dbReference>
<keyword evidence="9 14" id="KW-0472">Membrane</keyword>
<evidence type="ECO:0000256" key="13">
    <source>
        <dbReference type="SAM" id="MobiDB-lite"/>
    </source>
</evidence>
<keyword evidence="11 12" id="KW-0407">Ion channel</keyword>
<feature type="transmembrane region" description="Helical" evidence="14">
    <location>
        <begin position="76"/>
        <end position="97"/>
    </location>
</feature>
<evidence type="ECO:0000256" key="12">
    <source>
        <dbReference type="RuleBase" id="RU000679"/>
    </source>
</evidence>
<keyword evidence="10 12" id="KW-0739">Sodium transport</keyword>
<dbReference type="PANTHER" id="PTHR11690">
    <property type="entry name" value="AMILORIDE-SENSITIVE SODIUM CHANNEL-RELATED"/>
    <property type="match status" value="1"/>
</dbReference>
<protein>
    <submittedName>
        <fullName evidence="15">Uncharacterized protein</fullName>
    </submittedName>
</protein>
<sequence>MNTSDLGTVKKKAGEKKPAKAKKAKKQKKKKSKDPFGTIRLLKGSLLYQTKEFFENSTLHGVRYIAEEGRPFFERFMWFSFVATGAVAAIVIIFSLWEKFQTNPTITGLDTDFHNQEVIFPTVMVCPEVPYDEKEVSEVALITLANYEPGSEQYEPFLQLLTQMSYGVLDKMVALSSNISDKNGLVMKQLQNLRKLVFKMAISCAKTFADCRYKDEPIDCCAYFKQVYSEHGFCYSFNARYVSKSDLEERTTKVNFLYETDKKWGLTFKPIRRSHIFVHSYNEISGWDFRPHVEWEENFAIDFLISMKETYTTEDARQLSTGQRKCIFPDEVKLKYYWDDYTFSGCMKECRMQKCLKYCRCIPPFYAPPVSLPFCTVRDMVCLDKYAANITSISGCQDCELGCHNTVYDIEKYSKSLISDGNKDAVVTIEYLTWPIIRYKREVLFGWVDLLVSFGGIAGLFLGFSLLSGVEIIYFFTMRACCMLYKNRDELIAIEQEELKQPQHRYNLSLKPDLGNRIDTSTLAIPPEPQPEGPSKRPFNNKQVITVALIDQEFEAVKVPASKGLVLVGPTKRYISRYERIAHLARPNQFRPILVAPYSERIKPSDKNVINDNEGLIYNGYLP</sequence>
<reference evidence="15" key="2">
    <citation type="submission" date="2025-05" db="UniProtKB">
        <authorList>
            <consortium name="EnsemblMetazoa"/>
        </authorList>
    </citation>
    <scope>IDENTIFICATION</scope>
    <source>
        <strain evidence="15">Foshan</strain>
    </source>
</reference>
<name>A0ABM1ZH84_AEDAL</name>
<dbReference type="InterPro" id="IPR001873">
    <property type="entry name" value="ENaC"/>
</dbReference>
<comment type="subcellular location">
    <subcellularLocation>
        <location evidence="1">Membrane</location>
        <topology evidence="1">Multi-pass membrane protein</topology>
    </subcellularLocation>
</comment>
<dbReference type="PANTHER" id="PTHR11690:SF247">
    <property type="entry name" value="PICKPOCKET 23, ISOFORM C"/>
    <property type="match status" value="1"/>
</dbReference>
<evidence type="ECO:0000256" key="2">
    <source>
        <dbReference type="ARBA" id="ARBA00007193"/>
    </source>
</evidence>
<evidence type="ECO:0000256" key="14">
    <source>
        <dbReference type="SAM" id="Phobius"/>
    </source>
</evidence>
<evidence type="ECO:0000256" key="4">
    <source>
        <dbReference type="ARBA" id="ARBA00022461"/>
    </source>
</evidence>